<dbReference type="PANTHER" id="PTHR43861:SF1">
    <property type="entry name" value="TRANS-ACONITATE 2-METHYLTRANSFERASE"/>
    <property type="match status" value="1"/>
</dbReference>
<evidence type="ECO:0000256" key="6">
    <source>
        <dbReference type="SAM" id="MobiDB-lite"/>
    </source>
</evidence>
<dbReference type="EMBL" id="JABFOR010000033">
    <property type="protein sequence ID" value="NOJ72922.1"/>
    <property type="molecule type" value="Genomic_DNA"/>
</dbReference>
<protein>
    <recommendedName>
        <fullName evidence="5">Malonyl-[acyl-carrier protein] O-methyltransferase</fullName>
        <shortName evidence="5">Malonyl-ACP O-methyltransferase</shortName>
        <ecNumber evidence="5">2.1.1.197</ecNumber>
    </recommendedName>
    <alternativeName>
        <fullName evidence="5">Biotin synthesis protein BioC</fullName>
    </alternativeName>
</protein>
<dbReference type="InterPro" id="IPR011814">
    <property type="entry name" value="BioC"/>
</dbReference>
<dbReference type="HAMAP" id="MF_00835">
    <property type="entry name" value="BioC"/>
    <property type="match status" value="1"/>
</dbReference>
<dbReference type="Gene3D" id="3.40.50.150">
    <property type="entry name" value="Vaccinia Virus protein VP39"/>
    <property type="match status" value="1"/>
</dbReference>
<keyword evidence="4 5" id="KW-0093">Biotin biosynthesis</keyword>
<evidence type="ECO:0000313" key="8">
    <source>
        <dbReference type="EMBL" id="NOJ72922.1"/>
    </source>
</evidence>
<evidence type="ECO:0000256" key="4">
    <source>
        <dbReference type="ARBA" id="ARBA00022756"/>
    </source>
</evidence>
<dbReference type="Proteomes" id="UP000552038">
    <property type="component" value="Unassembled WGS sequence"/>
</dbReference>
<comment type="similarity">
    <text evidence="5">Belongs to the methyltransferase superfamily.</text>
</comment>
<dbReference type="EC" id="2.1.1.197" evidence="5"/>
<comment type="pathway">
    <text evidence="5">Cofactor biosynthesis; biotin biosynthesis.</text>
</comment>
<feature type="region of interest" description="Disordered" evidence="6">
    <location>
        <begin position="317"/>
        <end position="337"/>
    </location>
</feature>
<dbReference type="PANTHER" id="PTHR43861">
    <property type="entry name" value="TRANS-ACONITATE 2-METHYLTRANSFERASE-RELATED"/>
    <property type="match status" value="1"/>
</dbReference>
<accession>A0AAP7DJP7</accession>
<keyword evidence="1 5" id="KW-0489">Methyltransferase</keyword>
<evidence type="ECO:0000256" key="2">
    <source>
        <dbReference type="ARBA" id="ARBA00022679"/>
    </source>
</evidence>
<sequence>MNGKQQQVEHTERFQGANVDKKLVQRRFDKHAKEYDSYAEVQRVMADELVEQIRRTVELAPLRGACQGAVLSAHKSASKYVPESASKSVPKYAPNSTYPSLHPYPQGSHAAESIQSGGEIPRTMRILDVGCGTGMLSEQLVQVFPNLELTLIDLSPRMLEHACTKLERAGVSLDRVYPIAADVEAWLDEMQSQMKKPTFDLIASSAAFQWFNHPAITVQHMLRLLAPDGMLAFSTFLPGTVKELHKSFRQAEAALGIPFVPRGQCYPNQDDWVSWLMNSKECNKDQTIKWGSKSYCCTFPDVHAALAQVRRVGAGNAVHSEQGNGAESGDRKKGTSHRTLMQAMKRAYTDTFQQENGLIPLTYEVAYCLVQKGKVLAPIL</sequence>
<evidence type="ECO:0000256" key="5">
    <source>
        <dbReference type="HAMAP-Rule" id="MF_00835"/>
    </source>
</evidence>
<organism evidence="8 9">
    <name type="scientific">Paenibacillus alvei</name>
    <name type="common">Bacillus alvei</name>
    <dbReference type="NCBI Taxonomy" id="44250"/>
    <lineage>
        <taxon>Bacteria</taxon>
        <taxon>Bacillati</taxon>
        <taxon>Bacillota</taxon>
        <taxon>Bacilli</taxon>
        <taxon>Bacillales</taxon>
        <taxon>Paenibacillaceae</taxon>
        <taxon>Paenibacillus</taxon>
    </lineage>
</organism>
<dbReference type="Pfam" id="PF13847">
    <property type="entry name" value="Methyltransf_31"/>
    <property type="match status" value="1"/>
</dbReference>
<proteinExistence type="inferred from homology"/>
<comment type="function">
    <text evidence="5">Converts the free carboxyl group of a malonyl-thioester to its methyl ester by transfer of a methyl group from S-adenosyl-L-methionine (SAM). It allows to synthesize pimeloyl-ACP via the fatty acid synthetic pathway.</text>
</comment>
<dbReference type="SUPFAM" id="SSF53335">
    <property type="entry name" value="S-adenosyl-L-methionine-dependent methyltransferases"/>
    <property type="match status" value="1"/>
</dbReference>
<reference evidence="8 9" key="1">
    <citation type="submission" date="2020-05" db="EMBL/GenBank/DDBJ databases">
        <title>Whole genome sequencing and identification of novel metabolites from Paenibacillus alvei strain JR949.</title>
        <authorList>
            <person name="Rajendhran J."/>
            <person name="Sree Pranav P."/>
            <person name="Mahalakshmi B."/>
            <person name="Karthikeyan R."/>
        </authorList>
    </citation>
    <scope>NUCLEOTIDE SEQUENCE [LARGE SCALE GENOMIC DNA]</scope>
    <source>
        <strain evidence="8 9">JR949</strain>
    </source>
</reference>
<feature type="domain" description="Methyltransferase" evidence="7">
    <location>
        <begin position="123"/>
        <end position="255"/>
    </location>
</feature>
<dbReference type="CDD" id="cd02440">
    <property type="entry name" value="AdoMet_MTases"/>
    <property type="match status" value="1"/>
</dbReference>
<dbReference type="GO" id="GO:0010340">
    <property type="term" value="F:carboxyl-O-methyltransferase activity"/>
    <property type="evidence" value="ECO:0007669"/>
    <property type="project" value="UniProtKB-UniRule"/>
</dbReference>
<keyword evidence="3 5" id="KW-0949">S-adenosyl-L-methionine</keyword>
<dbReference type="InterPro" id="IPR025714">
    <property type="entry name" value="Methyltranfer_dom"/>
</dbReference>
<dbReference type="InterPro" id="IPR029063">
    <property type="entry name" value="SAM-dependent_MTases_sf"/>
</dbReference>
<evidence type="ECO:0000256" key="1">
    <source>
        <dbReference type="ARBA" id="ARBA00022603"/>
    </source>
</evidence>
<dbReference type="GO" id="GO:0009102">
    <property type="term" value="P:biotin biosynthetic process"/>
    <property type="evidence" value="ECO:0007669"/>
    <property type="project" value="UniProtKB-UniRule"/>
</dbReference>
<dbReference type="GO" id="GO:0032259">
    <property type="term" value="P:methylation"/>
    <property type="evidence" value="ECO:0007669"/>
    <property type="project" value="UniProtKB-KW"/>
</dbReference>
<evidence type="ECO:0000313" key="9">
    <source>
        <dbReference type="Proteomes" id="UP000552038"/>
    </source>
</evidence>
<comment type="catalytic activity">
    <reaction evidence="5">
        <text>malonyl-[ACP] + S-adenosyl-L-methionine = malonyl-[ACP] methyl ester + S-adenosyl-L-homocysteine</text>
        <dbReference type="Rhea" id="RHEA:17105"/>
        <dbReference type="Rhea" id="RHEA-COMP:9623"/>
        <dbReference type="Rhea" id="RHEA-COMP:9954"/>
        <dbReference type="ChEBI" id="CHEBI:57856"/>
        <dbReference type="ChEBI" id="CHEBI:59789"/>
        <dbReference type="ChEBI" id="CHEBI:78449"/>
        <dbReference type="ChEBI" id="CHEBI:78845"/>
        <dbReference type="EC" id="2.1.1.197"/>
    </reaction>
</comment>
<dbReference type="RefSeq" id="WP_171418487.1">
    <property type="nucleotide sequence ID" value="NZ_JABFOR010000033.1"/>
</dbReference>
<keyword evidence="2 5" id="KW-0808">Transferase</keyword>
<gene>
    <name evidence="5" type="primary">bioC</name>
    <name evidence="8" type="ORF">HMI46_20480</name>
</gene>
<comment type="caution">
    <text evidence="8">The sequence shown here is derived from an EMBL/GenBank/DDBJ whole genome shotgun (WGS) entry which is preliminary data.</text>
</comment>
<dbReference type="AlphaFoldDB" id="A0AAP7DJP7"/>
<evidence type="ECO:0000256" key="3">
    <source>
        <dbReference type="ARBA" id="ARBA00022691"/>
    </source>
</evidence>
<evidence type="ECO:0000259" key="7">
    <source>
        <dbReference type="Pfam" id="PF13847"/>
    </source>
</evidence>
<dbReference type="GO" id="GO:0102130">
    <property type="term" value="F:malonyl-CoA methyltransferase activity"/>
    <property type="evidence" value="ECO:0007669"/>
    <property type="project" value="UniProtKB-EC"/>
</dbReference>
<name>A0AAP7DJP7_PAEAL</name>